<reference evidence="6 7" key="1">
    <citation type="submission" date="2020-08" db="EMBL/GenBank/DDBJ databases">
        <title>Sequencing the genomes of 1000 actinobacteria strains.</title>
        <authorList>
            <person name="Klenk H.-P."/>
        </authorList>
    </citation>
    <scope>NUCLEOTIDE SEQUENCE [LARGE SCALE GENOMIC DNA]</scope>
    <source>
        <strain evidence="6 7">DSM 43582</strain>
    </source>
</reference>
<proteinExistence type="predicted"/>
<sequence>MNPQDLAARLSDLARDLQAKDDVDETLQGIVDAAVHTVPGAGYAGLSVVRGRDTMSTPIASADLVHEVDRAQIDFAQGPCMDALYDKHTVSLPDMGAEQRWPLFAARAVELGIGSMLSFQLYVTGNDLGALNLYAHEIGAFTPESERVGLLFAAHAAVAMADAQHAAHLALALDTRDLIGQAKGILMERYKLSPDQAFALLVRASQHTNTKLAQIADNLARTGHLPGP</sequence>
<evidence type="ECO:0000313" key="7">
    <source>
        <dbReference type="Proteomes" id="UP000540412"/>
    </source>
</evidence>
<keyword evidence="7" id="KW-1185">Reference proteome</keyword>
<keyword evidence="1" id="KW-0808">Transferase</keyword>
<dbReference type="GO" id="GO:0016301">
    <property type="term" value="F:kinase activity"/>
    <property type="evidence" value="ECO:0007669"/>
    <property type="project" value="UniProtKB-KW"/>
</dbReference>
<keyword evidence="2" id="KW-0418">Kinase</keyword>
<dbReference type="InterPro" id="IPR036388">
    <property type="entry name" value="WH-like_DNA-bd_sf"/>
</dbReference>
<dbReference type="InterPro" id="IPR003018">
    <property type="entry name" value="GAF"/>
</dbReference>
<evidence type="ECO:0000256" key="4">
    <source>
        <dbReference type="ARBA" id="ARBA00023163"/>
    </source>
</evidence>
<evidence type="ECO:0000256" key="3">
    <source>
        <dbReference type="ARBA" id="ARBA00023015"/>
    </source>
</evidence>
<protein>
    <recommendedName>
        <fullName evidence="5">ANTAR domain-containing protein</fullName>
    </recommendedName>
</protein>
<dbReference type="AlphaFoldDB" id="A0A7W9PHA1"/>
<name>A0A7W9PHA1_9NOCA</name>
<evidence type="ECO:0000259" key="5">
    <source>
        <dbReference type="PROSITE" id="PS50921"/>
    </source>
</evidence>
<dbReference type="GO" id="GO:0003723">
    <property type="term" value="F:RNA binding"/>
    <property type="evidence" value="ECO:0007669"/>
    <property type="project" value="InterPro"/>
</dbReference>
<dbReference type="InterPro" id="IPR012074">
    <property type="entry name" value="GAF_ANTAR"/>
</dbReference>
<dbReference type="InterPro" id="IPR029016">
    <property type="entry name" value="GAF-like_dom_sf"/>
</dbReference>
<dbReference type="PIRSF" id="PIRSF036625">
    <property type="entry name" value="GAF_ANTAR"/>
    <property type="match status" value="1"/>
</dbReference>
<dbReference type="SUPFAM" id="SSF55781">
    <property type="entry name" value="GAF domain-like"/>
    <property type="match status" value="1"/>
</dbReference>
<keyword evidence="4" id="KW-0804">Transcription</keyword>
<feature type="domain" description="ANTAR" evidence="5">
    <location>
        <begin position="159"/>
        <end position="220"/>
    </location>
</feature>
<dbReference type="PROSITE" id="PS50921">
    <property type="entry name" value="ANTAR"/>
    <property type="match status" value="1"/>
</dbReference>
<dbReference type="RefSeq" id="WP_040748612.1">
    <property type="nucleotide sequence ID" value="NZ_JACHIT010000002.1"/>
</dbReference>
<comment type="caution">
    <text evidence="6">The sequence shown here is derived from an EMBL/GenBank/DDBJ whole genome shotgun (WGS) entry which is preliminary data.</text>
</comment>
<dbReference type="SMART" id="SM01012">
    <property type="entry name" value="ANTAR"/>
    <property type="match status" value="1"/>
</dbReference>
<gene>
    <name evidence="6" type="ORF">BJY24_004967</name>
</gene>
<evidence type="ECO:0000256" key="2">
    <source>
        <dbReference type="ARBA" id="ARBA00022777"/>
    </source>
</evidence>
<dbReference type="Proteomes" id="UP000540412">
    <property type="component" value="Unassembled WGS sequence"/>
</dbReference>
<dbReference type="Gene3D" id="1.10.10.10">
    <property type="entry name" value="Winged helix-like DNA-binding domain superfamily/Winged helix DNA-binding domain"/>
    <property type="match status" value="1"/>
</dbReference>
<dbReference type="InterPro" id="IPR011006">
    <property type="entry name" value="CheY-like_superfamily"/>
</dbReference>
<dbReference type="EMBL" id="JACHIT010000002">
    <property type="protein sequence ID" value="MBB5916055.1"/>
    <property type="molecule type" value="Genomic_DNA"/>
</dbReference>
<dbReference type="Gene3D" id="3.30.450.40">
    <property type="match status" value="1"/>
</dbReference>
<organism evidence="6 7">
    <name type="scientific">Nocardia transvalensis</name>
    <dbReference type="NCBI Taxonomy" id="37333"/>
    <lineage>
        <taxon>Bacteria</taxon>
        <taxon>Bacillati</taxon>
        <taxon>Actinomycetota</taxon>
        <taxon>Actinomycetes</taxon>
        <taxon>Mycobacteriales</taxon>
        <taxon>Nocardiaceae</taxon>
        <taxon>Nocardia</taxon>
    </lineage>
</organism>
<evidence type="ECO:0000256" key="1">
    <source>
        <dbReference type="ARBA" id="ARBA00022679"/>
    </source>
</evidence>
<dbReference type="Pfam" id="PF13185">
    <property type="entry name" value="GAF_2"/>
    <property type="match status" value="1"/>
</dbReference>
<dbReference type="SUPFAM" id="SSF52172">
    <property type="entry name" value="CheY-like"/>
    <property type="match status" value="1"/>
</dbReference>
<accession>A0A7W9PHA1</accession>
<keyword evidence="3" id="KW-0805">Transcription regulation</keyword>
<evidence type="ECO:0000313" key="6">
    <source>
        <dbReference type="EMBL" id="MBB5916055.1"/>
    </source>
</evidence>
<dbReference type="InterPro" id="IPR005561">
    <property type="entry name" value="ANTAR"/>
</dbReference>
<dbReference type="Pfam" id="PF03861">
    <property type="entry name" value="ANTAR"/>
    <property type="match status" value="1"/>
</dbReference>